<evidence type="ECO:0000313" key="1">
    <source>
        <dbReference type="EMBL" id="MCI2242076.1"/>
    </source>
</evidence>
<keyword evidence="2" id="KW-1185">Reference proteome</keyword>
<evidence type="ECO:0000313" key="2">
    <source>
        <dbReference type="Proteomes" id="UP001430755"/>
    </source>
</evidence>
<accession>A0ABS9WGV2</accession>
<dbReference type="Proteomes" id="UP001430755">
    <property type="component" value="Unassembled WGS sequence"/>
</dbReference>
<organism evidence="1 2">
    <name type="scientific">Adlercreutzia faecimuris</name>
    <dbReference type="NCBI Taxonomy" id="2897341"/>
    <lineage>
        <taxon>Bacteria</taxon>
        <taxon>Bacillati</taxon>
        <taxon>Actinomycetota</taxon>
        <taxon>Coriobacteriia</taxon>
        <taxon>Eggerthellales</taxon>
        <taxon>Eggerthellaceae</taxon>
        <taxon>Adlercreutzia</taxon>
    </lineage>
</organism>
<sequence length="117" mass="13329">MTEQEIDGFEDYLADVLCVWDCYEQEWVEKAPVILRFEKMDVLIQRPSVGGDAKLSVPTAGSEIGYPESGKTCNASADSCVCWRRADHYSFLIGRKFKGREMLRLAVFQRSRQAAEQ</sequence>
<proteinExistence type="predicted"/>
<dbReference type="EMBL" id="JAJMLW010000002">
    <property type="protein sequence ID" value="MCI2242076.1"/>
    <property type="molecule type" value="Genomic_DNA"/>
</dbReference>
<comment type="caution">
    <text evidence="1">The sequence shown here is derived from an EMBL/GenBank/DDBJ whole genome shotgun (WGS) entry which is preliminary data.</text>
</comment>
<reference evidence="1" key="1">
    <citation type="submission" date="2021-11" db="EMBL/GenBank/DDBJ databases">
        <title>A Novel Adlercreutzia Species, isolated from a Allomyrina dichotoma larva feces.</title>
        <authorList>
            <person name="Suh M.K."/>
        </authorList>
    </citation>
    <scope>NUCLEOTIDE SEQUENCE</scope>
    <source>
        <strain evidence="1">JBNU-10</strain>
    </source>
</reference>
<gene>
    <name evidence="1" type="ORF">LPT13_06905</name>
</gene>
<dbReference type="RefSeq" id="WP_242164935.1">
    <property type="nucleotide sequence ID" value="NZ_JAJMLW010000002.1"/>
</dbReference>
<name>A0ABS9WGV2_9ACTN</name>
<protein>
    <submittedName>
        <fullName evidence="1">Uncharacterized protein</fullName>
    </submittedName>
</protein>